<dbReference type="Gene3D" id="3.40.1390.30">
    <property type="entry name" value="NIF3 (NGG1p interacting factor 3)-like"/>
    <property type="match status" value="2"/>
</dbReference>
<dbReference type="SUPFAM" id="SSF102705">
    <property type="entry name" value="NIF3 (NGG1p interacting factor 3)-like"/>
    <property type="match status" value="1"/>
</dbReference>
<dbReference type="Proteomes" id="UP000601522">
    <property type="component" value="Unassembled WGS sequence"/>
</dbReference>
<dbReference type="EMBL" id="JACRTK010000002">
    <property type="protein sequence ID" value="MBC8590751.1"/>
    <property type="molecule type" value="Genomic_DNA"/>
</dbReference>
<comment type="caution">
    <text evidence="5">The sequence shown here is derived from an EMBL/GenBank/DDBJ whole genome shotgun (WGS) entry which is preliminary data.</text>
</comment>
<dbReference type="Pfam" id="PF01784">
    <property type="entry name" value="DUF34_NIF3"/>
    <property type="match status" value="1"/>
</dbReference>
<evidence type="ECO:0000256" key="2">
    <source>
        <dbReference type="ARBA" id="ARBA00022112"/>
    </source>
</evidence>
<gene>
    <name evidence="5" type="ORF">H8689_06340</name>
</gene>
<evidence type="ECO:0000256" key="4">
    <source>
        <dbReference type="PIRSR" id="PIRSR602678-1"/>
    </source>
</evidence>
<evidence type="ECO:0000256" key="1">
    <source>
        <dbReference type="ARBA" id="ARBA00006964"/>
    </source>
</evidence>
<dbReference type="FunFam" id="3.40.1390.30:FF:000001">
    <property type="entry name" value="GTP cyclohydrolase 1 type 2"/>
    <property type="match status" value="1"/>
</dbReference>
<dbReference type="GO" id="GO:0046872">
    <property type="term" value="F:metal ion binding"/>
    <property type="evidence" value="ECO:0007669"/>
    <property type="project" value="UniProtKB-KW"/>
</dbReference>
<feature type="binding site" evidence="4">
    <location>
        <position position="232"/>
    </location>
    <ligand>
        <name>a divalent metal cation</name>
        <dbReference type="ChEBI" id="CHEBI:60240"/>
        <label>1</label>
    </ligand>
</feature>
<reference evidence="5 6" key="1">
    <citation type="submission" date="2020-08" db="EMBL/GenBank/DDBJ databases">
        <title>Genome public.</title>
        <authorList>
            <person name="Liu C."/>
            <person name="Sun Q."/>
        </authorList>
    </citation>
    <scope>NUCLEOTIDE SEQUENCE [LARGE SCALE GENOMIC DNA]</scope>
    <source>
        <strain evidence="5 6">NSJ-26</strain>
    </source>
</reference>
<dbReference type="NCBIfam" id="TIGR00486">
    <property type="entry name" value="YbgI_SA1388"/>
    <property type="match status" value="1"/>
</dbReference>
<dbReference type="PANTHER" id="PTHR13799:SF14">
    <property type="entry name" value="GTP CYCLOHYDROLASE 1 TYPE 2 HOMOLOG"/>
    <property type="match status" value="1"/>
</dbReference>
<sequence length="266" mass="30203">MKARQVVEIMNNWAKPELIDTWDNTGFQIGDPNKEIKKILISLDLDKKILDIGIRDNYDMIITHHPLIFKPLKSITSLSYKEKMILDIIRNDIIIYNAHSNLDLAEGGVNDKLSEILGLIDTAPLNICSNKEDELNSLYGYGRIGRINEINLYEFIGKIKESLNIANLRVYGEIDKKVSKIAVCGGSGAEFIWDAYNSGADVYITGDIKYHDAQYGHELGLTIIDAGHYDTEKIILPAIKDYIRKEVNEDIYIRVIMESSLPVHIY</sequence>
<keyword evidence="3 4" id="KW-0479">Metal-binding</keyword>
<feature type="binding site" evidence="4">
    <location>
        <position position="228"/>
    </location>
    <ligand>
        <name>a divalent metal cation</name>
        <dbReference type="ChEBI" id="CHEBI:60240"/>
        <label>1</label>
    </ligand>
</feature>
<evidence type="ECO:0000313" key="5">
    <source>
        <dbReference type="EMBL" id="MBC8590751.1"/>
    </source>
</evidence>
<organism evidence="5 6">
    <name type="scientific">Wansuia hejianensis</name>
    <dbReference type="NCBI Taxonomy" id="2763667"/>
    <lineage>
        <taxon>Bacteria</taxon>
        <taxon>Bacillati</taxon>
        <taxon>Bacillota</taxon>
        <taxon>Clostridia</taxon>
        <taxon>Lachnospirales</taxon>
        <taxon>Lachnospiraceae</taxon>
        <taxon>Wansuia</taxon>
    </lineage>
</organism>
<evidence type="ECO:0000256" key="3">
    <source>
        <dbReference type="ARBA" id="ARBA00022723"/>
    </source>
</evidence>
<feature type="binding site" evidence="4">
    <location>
        <position position="103"/>
    </location>
    <ligand>
        <name>a divalent metal cation</name>
        <dbReference type="ChEBI" id="CHEBI:60240"/>
        <label>1</label>
    </ligand>
</feature>
<feature type="binding site" evidence="4">
    <location>
        <position position="65"/>
    </location>
    <ligand>
        <name>a divalent metal cation</name>
        <dbReference type="ChEBI" id="CHEBI:60240"/>
        <label>1</label>
    </ligand>
</feature>
<dbReference type="GO" id="GO:0005737">
    <property type="term" value="C:cytoplasm"/>
    <property type="evidence" value="ECO:0007669"/>
    <property type="project" value="TreeGrafter"/>
</dbReference>
<accession>A0A926EZW0</accession>
<dbReference type="AlphaFoldDB" id="A0A926EZW0"/>
<dbReference type="InterPro" id="IPR036069">
    <property type="entry name" value="DUF34/NIF3_sf"/>
</dbReference>
<evidence type="ECO:0000313" key="6">
    <source>
        <dbReference type="Proteomes" id="UP000601522"/>
    </source>
</evidence>
<feature type="binding site" evidence="4">
    <location>
        <position position="64"/>
    </location>
    <ligand>
        <name>a divalent metal cation</name>
        <dbReference type="ChEBI" id="CHEBI:60240"/>
        <label>2</label>
    </ligand>
</feature>
<keyword evidence="6" id="KW-1185">Reference proteome</keyword>
<dbReference type="InterPro" id="IPR002678">
    <property type="entry name" value="DUF34/NIF3"/>
</dbReference>
<comment type="similarity">
    <text evidence="1">Belongs to the GTP cyclohydrolase I type 2/NIF3 family.</text>
</comment>
<protein>
    <recommendedName>
        <fullName evidence="2">GTP cyclohydrolase 1 type 2 homolog</fullName>
    </recommendedName>
</protein>
<proteinExistence type="inferred from homology"/>
<dbReference type="PANTHER" id="PTHR13799">
    <property type="entry name" value="NGG1 INTERACTING FACTOR 3"/>
    <property type="match status" value="1"/>
</dbReference>
<name>A0A926EZW0_9FIRM</name>
<dbReference type="RefSeq" id="WP_249323586.1">
    <property type="nucleotide sequence ID" value="NZ_JACRTK010000002.1"/>
</dbReference>